<protein>
    <submittedName>
        <fullName evidence="1">Uncharacterized protein</fullName>
    </submittedName>
</protein>
<proteinExistence type="predicted"/>
<comment type="caution">
    <text evidence="1">The sequence shown here is derived from an EMBL/GenBank/DDBJ whole genome shotgun (WGS) entry which is preliminary data.</text>
</comment>
<organism evidence="1 2">
    <name type="scientific">Pistacia atlantica</name>
    <dbReference type="NCBI Taxonomy" id="434234"/>
    <lineage>
        <taxon>Eukaryota</taxon>
        <taxon>Viridiplantae</taxon>
        <taxon>Streptophyta</taxon>
        <taxon>Embryophyta</taxon>
        <taxon>Tracheophyta</taxon>
        <taxon>Spermatophyta</taxon>
        <taxon>Magnoliopsida</taxon>
        <taxon>eudicotyledons</taxon>
        <taxon>Gunneridae</taxon>
        <taxon>Pentapetalae</taxon>
        <taxon>rosids</taxon>
        <taxon>malvids</taxon>
        <taxon>Sapindales</taxon>
        <taxon>Anacardiaceae</taxon>
        <taxon>Pistacia</taxon>
    </lineage>
</organism>
<accession>A0ACC1AP37</accession>
<sequence>MLTFCCSHGISTSPWNLERRPAEGAIFAQDHYKAQRTDIFICSVPKSGTTWLKEPKDSFVSLWHYATSLEQPERILFLKYEDLIKDTAFYVKKMAEFMGYPFSLEEEKEGKIQDIVEFCSFGNMSNLEIVFVAVMESHFPSDKYAPSKFSKEEDEISPKTLETCRDIVSALPREIGWKAYGDICFYKGFWCYSYLLEGAIFAQDHYKAQPTDIFICSVPKSGTTWLKALTFSIVTRTQFDNSTTPLHTKNPHTCVPILERVFSRKGIKPGPGSLPLMSTHMPYASMPKSIIDSGCKIVYICREPKDSFVSLWHYASKLRAGLQEPMSLEECFEFFCKGVSDYGPYWDHLLGYWKASLEQPGKISFLKYEDLIKDTPFYVKKIAEFMGYPFSLEEEKEGKIQEIAEFCSFGNMSNLEVSKTGKSADDNIGVEIKTLYRKGKIGDWKHYLTPEMIERLDKITKQKLGDSGLSFDEK</sequence>
<gene>
    <name evidence="1" type="ORF">Patl1_32756</name>
</gene>
<evidence type="ECO:0000313" key="2">
    <source>
        <dbReference type="Proteomes" id="UP001164250"/>
    </source>
</evidence>
<name>A0ACC1AP37_9ROSI</name>
<dbReference type="Proteomes" id="UP001164250">
    <property type="component" value="Chromosome 9"/>
</dbReference>
<keyword evidence="2" id="KW-1185">Reference proteome</keyword>
<evidence type="ECO:0000313" key="1">
    <source>
        <dbReference type="EMBL" id="KAJ0088403.1"/>
    </source>
</evidence>
<dbReference type="EMBL" id="CM047905">
    <property type="protein sequence ID" value="KAJ0088403.1"/>
    <property type="molecule type" value="Genomic_DNA"/>
</dbReference>
<reference evidence="2" key="1">
    <citation type="journal article" date="2023" name="G3 (Bethesda)">
        <title>Genome assembly and association tests identify interacting loci associated with vigor, precocity, and sex in interspecific pistachio rootstocks.</title>
        <authorList>
            <person name="Palmer W."/>
            <person name="Jacygrad E."/>
            <person name="Sagayaradj S."/>
            <person name="Cavanaugh K."/>
            <person name="Han R."/>
            <person name="Bertier L."/>
            <person name="Beede B."/>
            <person name="Kafkas S."/>
            <person name="Golino D."/>
            <person name="Preece J."/>
            <person name="Michelmore R."/>
        </authorList>
    </citation>
    <scope>NUCLEOTIDE SEQUENCE [LARGE SCALE GENOMIC DNA]</scope>
</reference>